<dbReference type="AlphaFoldDB" id="A0A5C6DWJ0"/>
<gene>
    <name evidence="2" type="ORF">Poly41_22500</name>
</gene>
<dbReference type="OrthoDB" id="289574at2"/>
<keyword evidence="1" id="KW-1133">Transmembrane helix</keyword>
<keyword evidence="1" id="KW-0472">Membrane</keyword>
<keyword evidence="3" id="KW-1185">Reference proteome</keyword>
<comment type="caution">
    <text evidence="2">The sequence shown here is derived from an EMBL/GenBank/DDBJ whole genome shotgun (WGS) entry which is preliminary data.</text>
</comment>
<dbReference type="EMBL" id="SJPV01000003">
    <property type="protein sequence ID" value="TWU39426.1"/>
    <property type="molecule type" value="Genomic_DNA"/>
</dbReference>
<evidence type="ECO:0000313" key="2">
    <source>
        <dbReference type="EMBL" id="TWU39426.1"/>
    </source>
</evidence>
<evidence type="ECO:0000256" key="1">
    <source>
        <dbReference type="SAM" id="Phobius"/>
    </source>
</evidence>
<reference evidence="2 3" key="1">
    <citation type="submission" date="2019-02" db="EMBL/GenBank/DDBJ databases">
        <title>Deep-cultivation of Planctomycetes and their phenomic and genomic characterization uncovers novel biology.</title>
        <authorList>
            <person name="Wiegand S."/>
            <person name="Jogler M."/>
            <person name="Boedeker C."/>
            <person name="Pinto D."/>
            <person name="Vollmers J."/>
            <person name="Rivas-Marin E."/>
            <person name="Kohn T."/>
            <person name="Peeters S.H."/>
            <person name="Heuer A."/>
            <person name="Rast P."/>
            <person name="Oberbeckmann S."/>
            <person name="Bunk B."/>
            <person name="Jeske O."/>
            <person name="Meyerdierks A."/>
            <person name="Storesund J.E."/>
            <person name="Kallscheuer N."/>
            <person name="Luecker S."/>
            <person name="Lage O.M."/>
            <person name="Pohl T."/>
            <person name="Merkel B.J."/>
            <person name="Hornburger P."/>
            <person name="Mueller R.-W."/>
            <person name="Bruemmer F."/>
            <person name="Labrenz M."/>
            <person name="Spormann A.M."/>
            <person name="Op Den Camp H."/>
            <person name="Overmann J."/>
            <person name="Amann R."/>
            <person name="Jetten M.S.M."/>
            <person name="Mascher T."/>
            <person name="Medema M.H."/>
            <person name="Devos D.P."/>
            <person name="Kaster A.-K."/>
            <person name="Ovreas L."/>
            <person name="Rohde M."/>
            <person name="Galperin M.Y."/>
            <person name="Jogler C."/>
        </authorList>
    </citation>
    <scope>NUCLEOTIDE SEQUENCE [LARGE SCALE GENOMIC DNA]</scope>
    <source>
        <strain evidence="2 3">Poly41</strain>
    </source>
</reference>
<feature type="transmembrane region" description="Helical" evidence="1">
    <location>
        <begin position="6"/>
        <end position="26"/>
    </location>
</feature>
<dbReference type="Pfam" id="PF18926">
    <property type="entry name" value="DUF5676"/>
    <property type="match status" value="1"/>
</dbReference>
<dbReference type="InterPro" id="IPR044020">
    <property type="entry name" value="DUF5676"/>
</dbReference>
<dbReference type="Proteomes" id="UP000319143">
    <property type="component" value="Unassembled WGS sequence"/>
</dbReference>
<evidence type="ECO:0000313" key="3">
    <source>
        <dbReference type="Proteomes" id="UP000319143"/>
    </source>
</evidence>
<proteinExistence type="predicted"/>
<accession>A0A5C6DWJ0</accession>
<name>A0A5C6DWJ0_9BACT</name>
<keyword evidence="1" id="KW-0812">Transmembrane</keyword>
<dbReference type="RefSeq" id="WP_146526193.1">
    <property type="nucleotide sequence ID" value="NZ_SJPV01000003.1"/>
</dbReference>
<protein>
    <submittedName>
        <fullName evidence="2">Uncharacterized protein</fullName>
    </submittedName>
</protein>
<feature type="transmembrane region" description="Helical" evidence="1">
    <location>
        <begin position="63"/>
        <end position="86"/>
    </location>
</feature>
<sequence length="96" mass="10893">MNKLAPLRFGLGLGTAWSVFYVLCILTMRLLPHETTVWLFNLFFHGLDVASIMRWDIPWWESALSVLVSFAAGWLCGVALAVVYNVTLKKEPTHIQ</sequence>
<organism evidence="2 3">
    <name type="scientific">Novipirellula artificiosorum</name>
    <dbReference type="NCBI Taxonomy" id="2528016"/>
    <lineage>
        <taxon>Bacteria</taxon>
        <taxon>Pseudomonadati</taxon>
        <taxon>Planctomycetota</taxon>
        <taxon>Planctomycetia</taxon>
        <taxon>Pirellulales</taxon>
        <taxon>Pirellulaceae</taxon>
        <taxon>Novipirellula</taxon>
    </lineage>
</organism>